<evidence type="ECO:0000313" key="3">
    <source>
        <dbReference type="Proteomes" id="UP000299102"/>
    </source>
</evidence>
<evidence type="ECO:0000256" key="1">
    <source>
        <dbReference type="SAM" id="MobiDB-lite"/>
    </source>
</evidence>
<name>A0A4C1VZB8_EUMVA</name>
<dbReference type="Proteomes" id="UP000299102">
    <property type="component" value="Unassembled WGS sequence"/>
</dbReference>
<dbReference type="AlphaFoldDB" id="A0A4C1VZB8"/>
<comment type="caution">
    <text evidence="2">The sequence shown here is derived from an EMBL/GenBank/DDBJ whole genome shotgun (WGS) entry which is preliminary data.</text>
</comment>
<dbReference type="EMBL" id="BGZK01000448">
    <property type="protein sequence ID" value="GBP44153.1"/>
    <property type="molecule type" value="Genomic_DNA"/>
</dbReference>
<feature type="compositionally biased region" description="Basic and acidic residues" evidence="1">
    <location>
        <begin position="145"/>
        <end position="154"/>
    </location>
</feature>
<organism evidence="2 3">
    <name type="scientific">Eumeta variegata</name>
    <name type="common">Bagworm moth</name>
    <name type="synonym">Eumeta japonica</name>
    <dbReference type="NCBI Taxonomy" id="151549"/>
    <lineage>
        <taxon>Eukaryota</taxon>
        <taxon>Metazoa</taxon>
        <taxon>Ecdysozoa</taxon>
        <taxon>Arthropoda</taxon>
        <taxon>Hexapoda</taxon>
        <taxon>Insecta</taxon>
        <taxon>Pterygota</taxon>
        <taxon>Neoptera</taxon>
        <taxon>Endopterygota</taxon>
        <taxon>Lepidoptera</taxon>
        <taxon>Glossata</taxon>
        <taxon>Ditrysia</taxon>
        <taxon>Tineoidea</taxon>
        <taxon>Psychidae</taxon>
        <taxon>Oiketicinae</taxon>
        <taxon>Eumeta</taxon>
    </lineage>
</organism>
<sequence length="195" mass="21604">MLIKDKKCPSSKSNLEMGAPQERCSNLTRPHHTSASKQITLFFALIIAGPIPLSIDDHELGFTAWAGLRPGGPTAWSRSQGAVDRRWPKMPLVTFKWEAKAQQWTFYGMKQFLFKGPVAFGDPFEVNLEQPRVHAPSAGSHPRSPLKDSKKKDGGVRLIFGTPRLTAGTRRRALSTAAARRALASTESGQMFWEC</sequence>
<evidence type="ECO:0000313" key="2">
    <source>
        <dbReference type="EMBL" id="GBP44153.1"/>
    </source>
</evidence>
<feature type="region of interest" description="Disordered" evidence="1">
    <location>
        <begin position="1"/>
        <end position="21"/>
    </location>
</feature>
<protein>
    <submittedName>
        <fullName evidence="2">Uncharacterized protein</fullName>
    </submittedName>
</protein>
<gene>
    <name evidence="2" type="ORF">EVAR_31597_1</name>
</gene>
<accession>A0A4C1VZB8</accession>
<keyword evidence="3" id="KW-1185">Reference proteome</keyword>
<feature type="region of interest" description="Disordered" evidence="1">
    <location>
        <begin position="133"/>
        <end position="154"/>
    </location>
</feature>
<proteinExistence type="predicted"/>
<reference evidence="2 3" key="1">
    <citation type="journal article" date="2019" name="Commun. Biol.">
        <title>The bagworm genome reveals a unique fibroin gene that provides high tensile strength.</title>
        <authorList>
            <person name="Kono N."/>
            <person name="Nakamura H."/>
            <person name="Ohtoshi R."/>
            <person name="Tomita M."/>
            <person name="Numata K."/>
            <person name="Arakawa K."/>
        </authorList>
    </citation>
    <scope>NUCLEOTIDE SEQUENCE [LARGE SCALE GENOMIC DNA]</scope>
</reference>